<proteinExistence type="predicted"/>
<sequence length="75" mass="8453">MWRSAALRSNDSSTISENHVHEVCLAVLIESRARIQGTEAQAKTRMVSTWTSLILHLIAKQAKTEDLNKEHGRLL</sequence>
<gene>
    <name evidence="1" type="ORF">RRG08_066161</name>
</gene>
<organism evidence="1 2">
    <name type="scientific">Elysia crispata</name>
    <name type="common">lettuce slug</name>
    <dbReference type="NCBI Taxonomy" id="231223"/>
    <lineage>
        <taxon>Eukaryota</taxon>
        <taxon>Metazoa</taxon>
        <taxon>Spiralia</taxon>
        <taxon>Lophotrochozoa</taxon>
        <taxon>Mollusca</taxon>
        <taxon>Gastropoda</taxon>
        <taxon>Heterobranchia</taxon>
        <taxon>Euthyneura</taxon>
        <taxon>Panpulmonata</taxon>
        <taxon>Sacoglossa</taxon>
        <taxon>Placobranchoidea</taxon>
        <taxon>Plakobranchidae</taxon>
        <taxon>Elysia</taxon>
    </lineage>
</organism>
<keyword evidence="2" id="KW-1185">Reference proteome</keyword>
<name>A0AAE0YBG6_9GAST</name>
<accession>A0AAE0YBG6</accession>
<dbReference type="EMBL" id="JAWDGP010006579">
    <property type="protein sequence ID" value="KAK3738679.1"/>
    <property type="molecule type" value="Genomic_DNA"/>
</dbReference>
<reference evidence="1" key="1">
    <citation type="journal article" date="2023" name="G3 (Bethesda)">
        <title>A reference genome for the long-term kleptoplast-retaining sea slug Elysia crispata morphotype clarki.</title>
        <authorList>
            <person name="Eastman K.E."/>
            <person name="Pendleton A.L."/>
            <person name="Shaikh M.A."/>
            <person name="Suttiyut T."/>
            <person name="Ogas R."/>
            <person name="Tomko P."/>
            <person name="Gavelis G."/>
            <person name="Widhalm J.R."/>
            <person name="Wisecaver J.H."/>
        </authorList>
    </citation>
    <scope>NUCLEOTIDE SEQUENCE</scope>
    <source>
        <strain evidence="1">ECLA1</strain>
    </source>
</reference>
<dbReference type="AlphaFoldDB" id="A0AAE0YBG6"/>
<comment type="caution">
    <text evidence="1">The sequence shown here is derived from an EMBL/GenBank/DDBJ whole genome shotgun (WGS) entry which is preliminary data.</text>
</comment>
<evidence type="ECO:0000313" key="1">
    <source>
        <dbReference type="EMBL" id="KAK3738679.1"/>
    </source>
</evidence>
<dbReference type="Proteomes" id="UP001283361">
    <property type="component" value="Unassembled WGS sequence"/>
</dbReference>
<evidence type="ECO:0000313" key="2">
    <source>
        <dbReference type="Proteomes" id="UP001283361"/>
    </source>
</evidence>
<protein>
    <submittedName>
        <fullName evidence="1">Uncharacterized protein</fullName>
    </submittedName>
</protein>